<proteinExistence type="predicted"/>
<dbReference type="Ensembl" id="ENSLACT00000026559.1">
    <property type="protein sequence ID" value="ENSLACP00000022299.1"/>
    <property type="gene ID" value="ENSLACG00000022110.1"/>
</dbReference>
<dbReference type="PANTHER" id="PTHR33769">
    <property type="entry name" value="TESTIS-EXPRESSED PROTEIN 26 ISOFORM X3"/>
    <property type="match status" value="1"/>
</dbReference>
<dbReference type="GO" id="GO:0005737">
    <property type="term" value="C:cytoplasm"/>
    <property type="evidence" value="ECO:0007669"/>
    <property type="project" value="TreeGrafter"/>
</dbReference>
<dbReference type="eggNOG" id="ENOG502RY1J">
    <property type="taxonomic scope" value="Eukaryota"/>
</dbReference>
<dbReference type="HOGENOM" id="CLU_065377_1_0_1"/>
<dbReference type="FunCoup" id="M3XHU3">
    <property type="interactions" value="108"/>
</dbReference>
<dbReference type="AlphaFoldDB" id="M3XHU3"/>
<dbReference type="PANTHER" id="PTHR33769:SF1">
    <property type="entry name" value="TESTIS-EXPRESSED PROTEIN 26"/>
    <property type="match status" value="1"/>
</dbReference>
<evidence type="ECO:0000313" key="1">
    <source>
        <dbReference type="Ensembl" id="ENSLACP00000022299.1"/>
    </source>
</evidence>
<dbReference type="STRING" id="7897.ENSLACP00000022299"/>
<dbReference type="GeneTree" id="ENSGT00390000009484"/>
<reference evidence="1" key="2">
    <citation type="submission" date="2025-08" db="UniProtKB">
        <authorList>
            <consortium name="Ensembl"/>
        </authorList>
    </citation>
    <scope>IDENTIFICATION</scope>
</reference>
<reference evidence="1" key="3">
    <citation type="submission" date="2025-09" db="UniProtKB">
        <authorList>
            <consortium name="Ensembl"/>
        </authorList>
    </citation>
    <scope>IDENTIFICATION</scope>
</reference>
<evidence type="ECO:0000313" key="2">
    <source>
        <dbReference type="Proteomes" id="UP000008672"/>
    </source>
</evidence>
<sequence length="303" mass="34653">SCVVFNYTILLCQPLNLINAPLLVDGTNVKESYETTTKREFVKKPETETVAVRPSSTNGFTYPYRLNEPIGNNVYSDEFIWKPYSKPEPIRTGTSSGVRANNPQPHYSFLAWKLPREEKKTSPYSWAPWDNTLPIEDVQKILTAQYRTTYQDDYLGIPPGYQMKNVINAPPDWKKGLPRPAITEIRHHYQIPDKCPDLMISTSRFGSNAHRDLPAKGIIPTVTFAHIKTQENRKQLTTYQRHFGSNFIDLATVLKSASPEEIKMYLKTVAEKDKKVLQHFLDAVTSAPNERLALDDTSNSKRY</sequence>
<organism evidence="1 2">
    <name type="scientific">Latimeria chalumnae</name>
    <name type="common">Coelacanth</name>
    <dbReference type="NCBI Taxonomy" id="7897"/>
    <lineage>
        <taxon>Eukaryota</taxon>
        <taxon>Metazoa</taxon>
        <taxon>Chordata</taxon>
        <taxon>Craniata</taxon>
        <taxon>Vertebrata</taxon>
        <taxon>Euteleostomi</taxon>
        <taxon>Coelacanthiformes</taxon>
        <taxon>Coelacanthidae</taxon>
        <taxon>Latimeria</taxon>
    </lineage>
</organism>
<gene>
    <name evidence="1" type="primary">LOC102364662</name>
</gene>
<name>M3XHU3_LATCH</name>
<accession>M3XHU3</accession>
<dbReference type="InParanoid" id="M3XHU3"/>
<reference evidence="2" key="1">
    <citation type="submission" date="2011-08" db="EMBL/GenBank/DDBJ databases">
        <title>The draft genome of Latimeria chalumnae.</title>
        <authorList>
            <person name="Di Palma F."/>
            <person name="Alfoldi J."/>
            <person name="Johnson J."/>
            <person name="Berlin A."/>
            <person name="Gnerre S."/>
            <person name="Jaffe D."/>
            <person name="MacCallum I."/>
            <person name="Young S."/>
            <person name="Walker B.J."/>
            <person name="Lander E."/>
            <person name="Lindblad-Toh K."/>
        </authorList>
    </citation>
    <scope>NUCLEOTIDE SEQUENCE [LARGE SCALE GENOMIC DNA]</scope>
    <source>
        <strain evidence="2">Wild caught</strain>
    </source>
</reference>
<dbReference type="EMBL" id="AFYH01199309">
    <property type="status" value="NOT_ANNOTATED_CDS"/>
    <property type="molecule type" value="Genomic_DNA"/>
</dbReference>
<dbReference type="EMBL" id="AFYH01199308">
    <property type="status" value="NOT_ANNOTATED_CDS"/>
    <property type="molecule type" value="Genomic_DNA"/>
</dbReference>
<dbReference type="InterPro" id="IPR043460">
    <property type="entry name" value="MEDAG/TEX26"/>
</dbReference>
<dbReference type="Proteomes" id="UP000008672">
    <property type="component" value="Unassembled WGS sequence"/>
</dbReference>
<protein>
    <submittedName>
        <fullName evidence="1">Testis expressed 26</fullName>
    </submittedName>
</protein>
<dbReference type="OMA" id="DTNWDSY"/>
<keyword evidence="2" id="KW-1185">Reference proteome</keyword>